<organism evidence="3 4">
    <name type="scientific">Cohnella lupini</name>
    <dbReference type="NCBI Taxonomy" id="1294267"/>
    <lineage>
        <taxon>Bacteria</taxon>
        <taxon>Bacillati</taxon>
        <taxon>Bacillota</taxon>
        <taxon>Bacilli</taxon>
        <taxon>Bacillales</taxon>
        <taxon>Paenibacillaceae</taxon>
        <taxon>Cohnella</taxon>
    </lineage>
</organism>
<accession>A0A3D9I8B8</accession>
<name>A0A3D9I8B8_9BACL</name>
<keyword evidence="1" id="KW-0732">Signal</keyword>
<sequence length="381" mass="40651">MKKKKLLVIATAVGILGTSAAVGASGLVSKVTGALHNEIVVSVNGSDTTMHPIYINGKAYLPARDTAAALGYDLSWSSSGKQIELTGQEEEAAEYVPISGVIVSVTPQADGKYTIELLGKGTNNWIILTADEDTVLTNESGETFAAKDLKAGTQVYAEYGPVIAMSFPGQSHAAKIVVNSETLVKEDVIQSVEKTEDGWQVKFGETKDGTTTTTLVLTAGKETSVMTSEGQPVEWANVKAGTKVTAYYGPFMTKSLPPQSPLHYLVIPQSSVTPQAPTGKMSPETAQEYRELAWSNMNEDLIKTLAAKKDDGQVSFIDSNSASVLSTTDAQKQKLEEIKAANGPLIEVKYDVAPPQDALLGPVTLVFAPDTKEFLGFFPRR</sequence>
<feature type="domain" description="Copper amine oxidase-like N-terminal" evidence="2">
    <location>
        <begin position="43"/>
        <end position="91"/>
    </location>
</feature>
<protein>
    <submittedName>
        <fullName evidence="3">Copper amine oxidase-like protein</fullName>
    </submittedName>
</protein>
<reference evidence="3 4" key="1">
    <citation type="submission" date="2018-07" db="EMBL/GenBank/DDBJ databases">
        <title>Genomic Encyclopedia of Type Strains, Phase III (KMG-III): the genomes of soil and plant-associated and newly described type strains.</title>
        <authorList>
            <person name="Whitman W."/>
        </authorList>
    </citation>
    <scope>NUCLEOTIDE SEQUENCE [LARGE SCALE GENOMIC DNA]</scope>
    <source>
        <strain evidence="3 4">CECT 8236</strain>
    </source>
</reference>
<dbReference type="Proteomes" id="UP000256869">
    <property type="component" value="Unassembled WGS sequence"/>
</dbReference>
<evidence type="ECO:0000259" key="2">
    <source>
        <dbReference type="Pfam" id="PF07833"/>
    </source>
</evidence>
<dbReference type="Pfam" id="PF07833">
    <property type="entry name" value="Cu_amine_oxidN1"/>
    <property type="match status" value="1"/>
</dbReference>
<gene>
    <name evidence="3" type="ORF">DFP95_10912</name>
</gene>
<dbReference type="InterPro" id="IPR012854">
    <property type="entry name" value="Cu_amine_oxidase-like_N"/>
</dbReference>
<evidence type="ECO:0000313" key="4">
    <source>
        <dbReference type="Proteomes" id="UP000256869"/>
    </source>
</evidence>
<comment type="caution">
    <text evidence="3">The sequence shown here is derived from an EMBL/GenBank/DDBJ whole genome shotgun (WGS) entry which is preliminary data.</text>
</comment>
<dbReference type="RefSeq" id="WP_115993651.1">
    <property type="nucleotide sequence ID" value="NZ_QRDY01000009.1"/>
</dbReference>
<dbReference type="OrthoDB" id="2029085at2"/>
<evidence type="ECO:0000256" key="1">
    <source>
        <dbReference type="SAM" id="SignalP"/>
    </source>
</evidence>
<dbReference type="AlphaFoldDB" id="A0A3D9I8B8"/>
<proteinExistence type="predicted"/>
<feature type="signal peptide" evidence="1">
    <location>
        <begin position="1"/>
        <end position="20"/>
    </location>
</feature>
<keyword evidence="4" id="KW-1185">Reference proteome</keyword>
<feature type="chain" id="PRO_5038667088" evidence="1">
    <location>
        <begin position="21"/>
        <end position="381"/>
    </location>
</feature>
<evidence type="ECO:0000313" key="3">
    <source>
        <dbReference type="EMBL" id="RED57977.1"/>
    </source>
</evidence>
<dbReference type="EMBL" id="QRDY01000009">
    <property type="protein sequence ID" value="RED57977.1"/>
    <property type="molecule type" value="Genomic_DNA"/>
</dbReference>